<dbReference type="InterPro" id="IPR050784">
    <property type="entry name" value="IAP"/>
</dbReference>
<dbReference type="EMBL" id="JAZDUA010000185">
    <property type="protein sequence ID" value="KAK7865150.1"/>
    <property type="molecule type" value="Genomic_DNA"/>
</dbReference>
<reference evidence="1 2" key="1">
    <citation type="submission" date="2024-03" db="EMBL/GenBank/DDBJ databases">
        <title>The genome assembly and annotation of the cricket Gryllus longicercus Weissman &amp; Gray.</title>
        <authorList>
            <person name="Szrajer S."/>
            <person name="Gray D."/>
            <person name="Ylla G."/>
        </authorList>
    </citation>
    <scope>NUCLEOTIDE SEQUENCE [LARGE SCALE GENOMIC DNA]</scope>
    <source>
        <strain evidence="1">DAG 2021-001</strain>
        <tissue evidence="1">Whole body minus gut</tissue>
    </source>
</reference>
<gene>
    <name evidence="1" type="ORF">R5R35_002211</name>
</gene>
<dbReference type="GO" id="GO:0031398">
    <property type="term" value="P:positive regulation of protein ubiquitination"/>
    <property type="evidence" value="ECO:0007669"/>
    <property type="project" value="TreeGrafter"/>
</dbReference>
<dbReference type="InterPro" id="IPR001370">
    <property type="entry name" value="BIR_rpt"/>
</dbReference>
<dbReference type="AlphaFoldDB" id="A0AAN9VHT2"/>
<name>A0AAN9VHT2_9ORTH</name>
<accession>A0AAN9VHT2</accession>
<dbReference type="SMART" id="SM00238">
    <property type="entry name" value="BIR"/>
    <property type="match status" value="2"/>
</dbReference>
<evidence type="ECO:0000313" key="2">
    <source>
        <dbReference type="Proteomes" id="UP001378592"/>
    </source>
</evidence>
<dbReference type="PROSITE" id="PS50143">
    <property type="entry name" value="BIR_REPEAT_2"/>
    <property type="match status" value="2"/>
</dbReference>
<sequence>MARSDNNTSGSLNLKLKEDRLKTFSGWPVTFMSENLLAEAGFYYLHTGDLVRCAFCGIQIAYWEFGDKPMEEHRRWSPSCSLLRRSTANNAEDSVVYEECGLNEIRPYSSPENSKPLLKQLRVRGPVHRAYANYDIRMQTFQTWPSLKPRPQELVEADFVYTGNSDQTVCFNCGCSLRNWKPTNDPWIEHAKWSSQCSFVVINKGKDFIQKTISKEQPLLQPEVSI</sequence>
<dbReference type="PANTHER" id="PTHR10044">
    <property type="entry name" value="INHIBITOR OF APOPTOSIS"/>
    <property type="match status" value="1"/>
</dbReference>
<dbReference type="Gene3D" id="1.10.1170.10">
    <property type="entry name" value="Inhibitor Of Apoptosis Protein (2mihbC-IAP-1), Chain A"/>
    <property type="match status" value="2"/>
</dbReference>
<evidence type="ECO:0000313" key="1">
    <source>
        <dbReference type="EMBL" id="KAK7865150.1"/>
    </source>
</evidence>
<dbReference type="GO" id="GO:0051726">
    <property type="term" value="P:regulation of cell cycle"/>
    <property type="evidence" value="ECO:0007669"/>
    <property type="project" value="TreeGrafter"/>
</dbReference>
<dbReference type="PANTHER" id="PTHR10044:SF174">
    <property type="entry name" value="DEATH-ASSOCIATED INHIBITOR OF APOPTOSIS 1"/>
    <property type="match status" value="1"/>
</dbReference>
<dbReference type="CDD" id="cd00022">
    <property type="entry name" value="BIR"/>
    <property type="match status" value="2"/>
</dbReference>
<dbReference type="SUPFAM" id="SSF57924">
    <property type="entry name" value="Inhibitor of apoptosis (IAP) repeat"/>
    <property type="match status" value="2"/>
</dbReference>
<dbReference type="GO" id="GO:0005737">
    <property type="term" value="C:cytoplasm"/>
    <property type="evidence" value="ECO:0007669"/>
    <property type="project" value="TreeGrafter"/>
</dbReference>
<dbReference type="GO" id="GO:0043027">
    <property type="term" value="F:cysteine-type endopeptidase inhibitor activity involved in apoptotic process"/>
    <property type="evidence" value="ECO:0007669"/>
    <property type="project" value="TreeGrafter"/>
</dbReference>
<comment type="caution">
    <text evidence="1">The sequence shown here is derived from an EMBL/GenBank/DDBJ whole genome shotgun (WGS) entry which is preliminary data.</text>
</comment>
<proteinExistence type="predicted"/>
<dbReference type="GO" id="GO:0090263">
    <property type="term" value="P:positive regulation of canonical Wnt signaling pathway"/>
    <property type="evidence" value="ECO:0007669"/>
    <property type="project" value="TreeGrafter"/>
</dbReference>
<dbReference type="GO" id="GO:0043066">
    <property type="term" value="P:negative regulation of apoptotic process"/>
    <property type="evidence" value="ECO:0007669"/>
    <property type="project" value="TreeGrafter"/>
</dbReference>
<dbReference type="GO" id="GO:0005634">
    <property type="term" value="C:nucleus"/>
    <property type="evidence" value="ECO:0007669"/>
    <property type="project" value="TreeGrafter"/>
</dbReference>
<dbReference type="Proteomes" id="UP001378592">
    <property type="component" value="Unassembled WGS sequence"/>
</dbReference>
<organism evidence="1 2">
    <name type="scientific">Gryllus longicercus</name>
    <dbReference type="NCBI Taxonomy" id="2509291"/>
    <lineage>
        <taxon>Eukaryota</taxon>
        <taxon>Metazoa</taxon>
        <taxon>Ecdysozoa</taxon>
        <taxon>Arthropoda</taxon>
        <taxon>Hexapoda</taxon>
        <taxon>Insecta</taxon>
        <taxon>Pterygota</taxon>
        <taxon>Neoptera</taxon>
        <taxon>Polyneoptera</taxon>
        <taxon>Orthoptera</taxon>
        <taxon>Ensifera</taxon>
        <taxon>Gryllidea</taxon>
        <taxon>Grylloidea</taxon>
        <taxon>Gryllidae</taxon>
        <taxon>Gryllinae</taxon>
        <taxon>Gryllus</taxon>
    </lineage>
</organism>
<protein>
    <recommendedName>
        <fullName evidence="3">Inhibitor of apoptosis</fullName>
    </recommendedName>
</protein>
<dbReference type="GO" id="GO:0061630">
    <property type="term" value="F:ubiquitin protein ligase activity"/>
    <property type="evidence" value="ECO:0007669"/>
    <property type="project" value="TreeGrafter"/>
</dbReference>
<evidence type="ECO:0008006" key="3">
    <source>
        <dbReference type="Google" id="ProtNLM"/>
    </source>
</evidence>
<keyword evidence="2" id="KW-1185">Reference proteome</keyword>
<dbReference type="Pfam" id="PF00653">
    <property type="entry name" value="BIR"/>
    <property type="match status" value="2"/>
</dbReference>